<organism evidence="1 2">
    <name type="scientific">Manihot esculenta</name>
    <name type="common">Cassava</name>
    <name type="synonym">Jatropha manihot</name>
    <dbReference type="NCBI Taxonomy" id="3983"/>
    <lineage>
        <taxon>Eukaryota</taxon>
        <taxon>Viridiplantae</taxon>
        <taxon>Streptophyta</taxon>
        <taxon>Embryophyta</taxon>
        <taxon>Tracheophyta</taxon>
        <taxon>Spermatophyta</taxon>
        <taxon>Magnoliopsida</taxon>
        <taxon>eudicotyledons</taxon>
        <taxon>Gunneridae</taxon>
        <taxon>Pentapetalae</taxon>
        <taxon>rosids</taxon>
        <taxon>fabids</taxon>
        <taxon>Malpighiales</taxon>
        <taxon>Euphorbiaceae</taxon>
        <taxon>Crotonoideae</taxon>
        <taxon>Manihoteae</taxon>
        <taxon>Manihot</taxon>
    </lineage>
</organism>
<dbReference type="PANTHER" id="PTHR33625">
    <property type="entry name" value="OS08G0179900 PROTEIN"/>
    <property type="match status" value="1"/>
</dbReference>
<evidence type="ECO:0000313" key="1">
    <source>
        <dbReference type="EMBL" id="OAY48123.1"/>
    </source>
</evidence>
<gene>
    <name evidence="1" type="ORF">MANES_06G133000v8</name>
</gene>
<dbReference type="STRING" id="3983.A0A2C9VQG7"/>
<dbReference type="AlphaFoldDB" id="A0A2C9VQG7"/>
<proteinExistence type="predicted"/>
<sequence>MGGGRGSMLKVVGRAVARAGATNLQETISSSSSSSACATATSPTAISRSTHWLNSSQNNLSLSSASGSPSTPTCNLPVSANAGEPNASYWPSFAPPSGSCCDEYEWVSLDGSEDDIAIAVSDDFVLGPVPSMDEVHGAVSALTQVFDADGKESSTHLCNSSMLCPYGPDRVYDAFHLLQTEPSIQRMVISLSSDKAVWDAVLNNEVVRELCETYRAEEKITSPAIESSDESGIDSNPALGAAKWIFENIKAKFMEAVEKITKLMNGLFRASNNEKKTTGAADPFEEKLRTSFLLSVVVLLVVVVTRAHRA</sequence>
<dbReference type="Proteomes" id="UP000091857">
    <property type="component" value="Chromosome 6"/>
</dbReference>
<dbReference type="Gramene" id="Manes.06G133000.1.v8.1">
    <property type="protein sequence ID" value="Manes.06G133000.1.v8.1.CDS"/>
    <property type="gene ID" value="Manes.06G133000.v8.1"/>
</dbReference>
<dbReference type="EMBL" id="CM004392">
    <property type="protein sequence ID" value="OAY48123.1"/>
    <property type="molecule type" value="Genomic_DNA"/>
</dbReference>
<name>A0A2C9VQG7_MANES</name>
<comment type="caution">
    <text evidence="1">The sequence shown here is derived from an EMBL/GenBank/DDBJ whole genome shotgun (WGS) entry which is preliminary data.</text>
</comment>
<accession>A0A2C9VQG7</accession>
<dbReference type="OrthoDB" id="737041at2759"/>
<protein>
    <submittedName>
        <fullName evidence="1">Uncharacterized protein</fullName>
    </submittedName>
</protein>
<dbReference type="PANTHER" id="PTHR33625:SF3">
    <property type="entry name" value="OS04G0550700 PROTEIN"/>
    <property type="match status" value="1"/>
</dbReference>
<keyword evidence="2" id="KW-1185">Reference proteome</keyword>
<evidence type="ECO:0000313" key="2">
    <source>
        <dbReference type="Proteomes" id="UP000091857"/>
    </source>
</evidence>
<reference evidence="2" key="1">
    <citation type="journal article" date="2016" name="Nat. Biotechnol.">
        <title>Sequencing wild and cultivated cassava and related species reveals extensive interspecific hybridization and genetic diversity.</title>
        <authorList>
            <person name="Bredeson J.V."/>
            <person name="Lyons J.B."/>
            <person name="Prochnik S.E."/>
            <person name="Wu G.A."/>
            <person name="Ha C.M."/>
            <person name="Edsinger-Gonzales E."/>
            <person name="Grimwood J."/>
            <person name="Schmutz J."/>
            <person name="Rabbi I.Y."/>
            <person name="Egesi C."/>
            <person name="Nauluvula P."/>
            <person name="Lebot V."/>
            <person name="Ndunguru J."/>
            <person name="Mkamilo G."/>
            <person name="Bart R.S."/>
            <person name="Setter T.L."/>
            <person name="Gleadow R.M."/>
            <person name="Kulakow P."/>
            <person name="Ferguson M.E."/>
            <person name="Rounsley S."/>
            <person name="Rokhsar D.S."/>
        </authorList>
    </citation>
    <scope>NUCLEOTIDE SEQUENCE [LARGE SCALE GENOMIC DNA]</scope>
    <source>
        <strain evidence="2">cv. AM560-2</strain>
    </source>
</reference>